<accession>A0A9Q0MP32</accession>
<reference evidence="7" key="1">
    <citation type="submission" date="2022-07" db="EMBL/GenBank/DDBJ databases">
        <authorList>
            <person name="Trinca V."/>
            <person name="Uliana J.V.C."/>
            <person name="Torres T.T."/>
            <person name="Ward R.J."/>
            <person name="Monesi N."/>
        </authorList>
    </citation>
    <scope>NUCLEOTIDE SEQUENCE</scope>
    <source>
        <strain evidence="7">HSMRA1968</strain>
        <tissue evidence="7">Whole embryos</tissue>
    </source>
</reference>
<dbReference type="Proteomes" id="UP001151699">
    <property type="component" value="Chromosome C"/>
</dbReference>
<sequence>MAASTGVSLALSSIFSVLLFSSMQMYKPFFAATQMNTIFGGFLGSWLFVFALTAVSNLESVVLGSGFQAKLFPETVFCLIGATFACGMIHRVCATTCFLFSLLALYYVNKISQKAQNTAPVVPESTKKKRK</sequence>
<keyword evidence="5 6" id="KW-0472">Membrane</keyword>
<dbReference type="AlphaFoldDB" id="A0A9Q0MP32"/>
<protein>
    <submittedName>
        <fullName evidence="7">Protein KRTCAP2 like</fullName>
    </submittedName>
</protein>
<dbReference type="GO" id="GO:0016020">
    <property type="term" value="C:membrane"/>
    <property type="evidence" value="ECO:0007669"/>
    <property type="project" value="UniProtKB-SubCell"/>
</dbReference>
<evidence type="ECO:0000256" key="6">
    <source>
        <dbReference type="SAM" id="Phobius"/>
    </source>
</evidence>
<feature type="transmembrane region" description="Helical" evidence="6">
    <location>
        <begin position="76"/>
        <end position="108"/>
    </location>
</feature>
<keyword evidence="4 6" id="KW-1133">Transmembrane helix</keyword>
<dbReference type="EMBL" id="WJQU01000004">
    <property type="protein sequence ID" value="KAJ6635331.1"/>
    <property type="molecule type" value="Genomic_DNA"/>
</dbReference>
<evidence type="ECO:0000256" key="1">
    <source>
        <dbReference type="ARBA" id="ARBA00004141"/>
    </source>
</evidence>
<proteinExistence type="inferred from homology"/>
<evidence type="ECO:0000313" key="7">
    <source>
        <dbReference type="EMBL" id="KAJ6635331.1"/>
    </source>
</evidence>
<gene>
    <name evidence="7" type="ORF">Bhyg_13916</name>
</gene>
<comment type="similarity">
    <text evidence="2">Belongs to the KRTCAP2 family.</text>
</comment>
<evidence type="ECO:0000256" key="4">
    <source>
        <dbReference type="ARBA" id="ARBA00022989"/>
    </source>
</evidence>
<dbReference type="InterPro" id="IPR018614">
    <property type="entry name" value="KRTCAP2"/>
</dbReference>
<dbReference type="PANTHER" id="PTHR32001">
    <property type="entry name" value="KERATINOCYTE-ASSOCIATED PROTEIN 2"/>
    <property type="match status" value="1"/>
</dbReference>
<dbReference type="Pfam" id="PF09775">
    <property type="entry name" value="Keratin_assoc"/>
    <property type="match status" value="1"/>
</dbReference>
<evidence type="ECO:0000256" key="5">
    <source>
        <dbReference type="ARBA" id="ARBA00023136"/>
    </source>
</evidence>
<evidence type="ECO:0000256" key="3">
    <source>
        <dbReference type="ARBA" id="ARBA00022692"/>
    </source>
</evidence>
<keyword evidence="3 6" id="KW-0812">Transmembrane</keyword>
<evidence type="ECO:0000313" key="8">
    <source>
        <dbReference type="Proteomes" id="UP001151699"/>
    </source>
</evidence>
<feature type="transmembrane region" description="Helical" evidence="6">
    <location>
        <begin position="6"/>
        <end position="26"/>
    </location>
</feature>
<name>A0A9Q0MP32_9DIPT</name>
<dbReference type="PANTHER" id="PTHR32001:SF1">
    <property type="entry name" value="KERATINOCYTE-ASSOCIATED PROTEIN 2"/>
    <property type="match status" value="1"/>
</dbReference>
<comment type="caution">
    <text evidence="7">The sequence shown here is derived from an EMBL/GenBank/DDBJ whole genome shotgun (WGS) entry which is preliminary data.</text>
</comment>
<keyword evidence="8" id="KW-1185">Reference proteome</keyword>
<comment type="subcellular location">
    <subcellularLocation>
        <location evidence="1">Membrane</location>
        <topology evidence="1">Multi-pass membrane protein</topology>
    </subcellularLocation>
</comment>
<feature type="transmembrane region" description="Helical" evidence="6">
    <location>
        <begin position="38"/>
        <end position="56"/>
    </location>
</feature>
<evidence type="ECO:0000256" key="2">
    <source>
        <dbReference type="ARBA" id="ARBA00007279"/>
    </source>
</evidence>
<dbReference type="OrthoDB" id="1111004at2759"/>
<organism evidence="7 8">
    <name type="scientific">Pseudolycoriella hygida</name>
    <dbReference type="NCBI Taxonomy" id="35572"/>
    <lineage>
        <taxon>Eukaryota</taxon>
        <taxon>Metazoa</taxon>
        <taxon>Ecdysozoa</taxon>
        <taxon>Arthropoda</taxon>
        <taxon>Hexapoda</taxon>
        <taxon>Insecta</taxon>
        <taxon>Pterygota</taxon>
        <taxon>Neoptera</taxon>
        <taxon>Endopterygota</taxon>
        <taxon>Diptera</taxon>
        <taxon>Nematocera</taxon>
        <taxon>Sciaroidea</taxon>
        <taxon>Sciaridae</taxon>
        <taxon>Pseudolycoriella</taxon>
    </lineage>
</organism>